<accession>A0A7S3CSL6</accession>
<gene>
    <name evidence="2" type="ORF">SRAS04492_LOCUS8163</name>
</gene>
<proteinExistence type="predicted"/>
<evidence type="ECO:0000256" key="1">
    <source>
        <dbReference type="SAM" id="Phobius"/>
    </source>
</evidence>
<feature type="transmembrane region" description="Helical" evidence="1">
    <location>
        <begin position="93"/>
        <end position="113"/>
    </location>
</feature>
<reference evidence="2" key="1">
    <citation type="submission" date="2021-01" db="EMBL/GenBank/DDBJ databases">
        <authorList>
            <person name="Corre E."/>
            <person name="Pelletier E."/>
            <person name="Niang G."/>
            <person name="Scheremetjew M."/>
            <person name="Finn R."/>
            <person name="Kale V."/>
            <person name="Holt S."/>
            <person name="Cochrane G."/>
            <person name="Meng A."/>
            <person name="Brown T."/>
            <person name="Cohen L."/>
        </authorList>
    </citation>
    <scope>NUCLEOTIDE SEQUENCE</scope>
    <source>
        <strain evidence="2">Ras09</strain>
    </source>
</reference>
<sequence length="148" mass="16034">MTPAEYFVSIFGVGRPQLLHGIFLGLYGHIIWHDILLYHYLLARGVSAAGLRGDGRPIYDSSCHLSVPAAETELHLIEVEAVRVEGLVKGLSLVHLIVCLVGGVEILELVILVETLYDDVEAVPEGPVVALAEGVELIVVGLALREYL</sequence>
<keyword evidence="1" id="KW-1133">Transmembrane helix</keyword>
<feature type="transmembrane region" description="Helical" evidence="1">
    <location>
        <begin position="20"/>
        <end position="42"/>
    </location>
</feature>
<keyword evidence="1" id="KW-0812">Transmembrane</keyword>
<protein>
    <submittedName>
        <fullName evidence="2">Uncharacterized protein</fullName>
    </submittedName>
</protein>
<keyword evidence="1" id="KW-0472">Membrane</keyword>
<dbReference type="AlphaFoldDB" id="A0A7S3CSL6"/>
<name>A0A7S3CSL6_9SPIT</name>
<evidence type="ECO:0000313" key="2">
    <source>
        <dbReference type="EMBL" id="CAE0236356.1"/>
    </source>
</evidence>
<dbReference type="EMBL" id="HBIA01016360">
    <property type="protein sequence ID" value="CAE0236356.1"/>
    <property type="molecule type" value="Transcribed_RNA"/>
</dbReference>
<organism evidence="2">
    <name type="scientific">Strombidium rassoulzadegani</name>
    <dbReference type="NCBI Taxonomy" id="1082188"/>
    <lineage>
        <taxon>Eukaryota</taxon>
        <taxon>Sar</taxon>
        <taxon>Alveolata</taxon>
        <taxon>Ciliophora</taxon>
        <taxon>Intramacronucleata</taxon>
        <taxon>Spirotrichea</taxon>
        <taxon>Oligotrichia</taxon>
        <taxon>Strombidiidae</taxon>
        <taxon>Strombidium</taxon>
    </lineage>
</organism>